<protein>
    <submittedName>
        <fullName evidence="1">Uncharacterized protein</fullName>
    </submittedName>
</protein>
<name>A0A0G1TLY6_9BACT</name>
<sequence length="157" mass="17819">MRKIGAAILILVLVLIAVSAYFKFFRKTQPAVSRSRSITTGTFSDKTIYQAYGYVTKWFPNSDNLEVKLYLGKTVSLAVGDAAKSYIITRDPKDRTKPTVLIKDMYTSQEWGRAFCEGDVLLIGTKDNVWKKVTNYMQITPNFVNVEDRPCYNLPAK</sequence>
<evidence type="ECO:0000313" key="2">
    <source>
        <dbReference type="Proteomes" id="UP000034265"/>
    </source>
</evidence>
<dbReference type="EMBL" id="LCOT01000037">
    <property type="protein sequence ID" value="KKU82837.1"/>
    <property type="molecule type" value="Genomic_DNA"/>
</dbReference>
<dbReference type="Proteomes" id="UP000034265">
    <property type="component" value="Unassembled WGS sequence"/>
</dbReference>
<comment type="caution">
    <text evidence="1">The sequence shown here is derived from an EMBL/GenBank/DDBJ whole genome shotgun (WGS) entry which is preliminary data.</text>
</comment>
<organism evidence="1 2">
    <name type="scientific">Candidatus Amesbacteria bacterium GW2011_GWC2_47_8</name>
    <dbReference type="NCBI Taxonomy" id="1618367"/>
    <lineage>
        <taxon>Bacteria</taxon>
        <taxon>Candidatus Amesiibacteriota</taxon>
    </lineage>
</organism>
<gene>
    <name evidence="1" type="ORF">UY11_C0037G0006</name>
</gene>
<reference evidence="1 2" key="1">
    <citation type="journal article" date="2015" name="Nature">
        <title>rRNA introns, odd ribosomes, and small enigmatic genomes across a large radiation of phyla.</title>
        <authorList>
            <person name="Brown C.T."/>
            <person name="Hug L.A."/>
            <person name="Thomas B.C."/>
            <person name="Sharon I."/>
            <person name="Castelle C.J."/>
            <person name="Singh A."/>
            <person name="Wilkins M.J."/>
            <person name="Williams K.H."/>
            <person name="Banfield J.F."/>
        </authorList>
    </citation>
    <scope>NUCLEOTIDE SEQUENCE [LARGE SCALE GENOMIC DNA]</scope>
</reference>
<accession>A0A0G1TLY6</accession>
<dbReference type="AlphaFoldDB" id="A0A0G1TLY6"/>
<evidence type="ECO:0000313" key="1">
    <source>
        <dbReference type="EMBL" id="KKU82837.1"/>
    </source>
</evidence>
<proteinExistence type="predicted"/>